<evidence type="ECO:0000313" key="3">
    <source>
        <dbReference type="Proteomes" id="UP000540698"/>
    </source>
</evidence>
<gene>
    <name evidence="2" type="ORF">HGB38_03355</name>
</gene>
<dbReference type="EMBL" id="JAAXOS010000001">
    <property type="protein sequence ID" value="NKY25273.1"/>
    <property type="molecule type" value="Genomic_DNA"/>
</dbReference>
<organism evidence="2 3">
    <name type="scientific">Nocardia gamkensis</name>
    <dbReference type="NCBI Taxonomy" id="352869"/>
    <lineage>
        <taxon>Bacteria</taxon>
        <taxon>Bacillati</taxon>
        <taxon>Actinomycetota</taxon>
        <taxon>Actinomycetes</taxon>
        <taxon>Mycobacteriales</taxon>
        <taxon>Nocardiaceae</taxon>
        <taxon>Nocardia</taxon>
    </lineage>
</organism>
<name>A0A7X6KZY0_9NOCA</name>
<sequence>MAESNLSGGNMVGSMVRIGSSLLAVVAGVAVLGGCGGGSSVDSAAEPSGATPSSATSTTAKPASCPALSADPLVTDELKTALAATHLPVGGCLNSVDVVGDPSRLDEMVFLITLDVPTAATPDDLRPIATGIAHVWKKSELGQRTAELDIANWGYAGAKYMEYLVDNEFRSHPWDGMPSREAELAIWTVTAKG</sequence>
<keyword evidence="3" id="KW-1185">Reference proteome</keyword>
<evidence type="ECO:0000256" key="1">
    <source>
        <dbReference type="SAM" id="MobiDB-lite"/>
    </source>
</evidence>
<dbReference type="AlphaFoldDB" id="A0A7X6KZY0"/>
<evidence type="ECO:0000313" key="2">
    <source>
        <dbReference type="EMBL" id="NKY25273.1"/>
    </source>
</evidence>
<reference evidence="2 3" key="1">
    <citation type="submission" date="2020-04" db="EMBL/GenBank/DDBJ databases">
        <title>MicrobeNet Type strains.</title>
        <authorList>
            <person name="Nicholson A.C."/>
        </authorList>
    </citation>
    <scope>NUCLEOTIDE SEQUENCE [LARGE SCALE GENOMIC DNA]</scope>
    <source>
        <strain evidence="2 3">DSM 44956</strain>
    </source>
</reference>
<feature type="region of interest" description="Disordered" evidence="1">
    <location>
        <begin position="41"/>
        <end position="64"/>
    </location>
</feature>
<dbReference type="RefSeq" id="WP_157114413.1">
    <property type="nucleotide sequence ID" value="NZ_JAAXOS010000001.1"/>
</dbReference>
<protein>
    <submittedName>
        <fullName evidence="2">Uncharacterized protein</fullName>
    </submittedName>
</protein>
<proteinExistence type="predicted"/>
<accession>A0A7X6KZY0</accession>
<dbReference type="Proteomes" id="UP000540698">
    <property type="component" value="Unassembled WGS sequence"/>
</dbReference>
<comment type="caution">
    <text evidence="2">The sequence shown here is derived from an EMBL/GenBank/DDBJ whole genome shotgun (WGS) entry which is preliminary data.</text>
</comment>